<accession>A0A068SDJ8</accession>
<evidence type="ECO:0000313" key="1">
    <source>
        <dbReference type="EMBL" id="CDH59351.1"/>
    </source>
</evidence>
<dbReference type="Proteomes" id="UP000027586">
    <property type="component" value="Unassembled WGS sequence"/>
</dbReference>
<evidence type="ECO:0000313" key="2">
    <source>
        <dbReference type="Proteomes" id="UP000027586"/>
    </source>
</evidence>
<organism evidence="1 2">
    <name type="scientific">Lichtheimia corymbifera JMRC:FSU:9682</name>
    <dbReference type="NCBI Taxonomy" id="1263082"/>
    <lineage>
        <taxon>Eukaryota</taxon>
        <taxon>Fungi</taxon>
        <taxon>Fungi incertae sedis</taxon>
        <taxon>Mucoromycota</taxon>
        <taxon>Mucoromycotina</taxon>
        <taxon>Mucoromycetes</taxon>
        <taxon>Mucorales</taxon>
        <taxon>Lichtheimiaceae</taxon>
        <taxon>Lichtheimia</taxon>
    </lineage>
</organism>
<comment type="caution">
    <text evidence="1">The sequence shown here is derived from an EMBL/GenBank/DDBJ whole genome shotgun (WGS) entry which is preliminary data.</text>
</comment>
<keyword evidence="2" id="KW-1185">Reference proteome</keyword>
<sequence length="141" mass="15555">MSSWFSVPSIGRFLVWASPATTNTNLTCLPGSASLIASNYGSGGRQPFRWLSYNACLLSVDHISNKQEAAMSNRVHLLGVNNDSLILWWSTNCFHEHSASQASRGCITPATSSNVRCHFGDVKVYPSLKTLIIKHHFFPLD</sequence>
<protein>
    <submittedName>
        <fullName evidence="1">Uncharacterized protein</fullName>
    </submittedName>
</protein>
<gene>
    <name evidence="1" type="ORF">LCOR_10171.1</name>
</gene>
<reference evidence="1" key="1">
    <citation type="submission" date="2013-08" db="EMBL/GenBank/DDBJ databases">
        <title>Gene expansion shapes genome architecture in the human pathogen Lichtheimia corymbifera: an evolutionary genomics analysis in the ancient terrestrial Mucorales (Mucoromycotina).</title>
        <authorList>
            <person name="Schwartze V.U."/>
            <person name="Winter S."/>
            <person name="Shelest E."/>
            <person name="Marcet-Houben M."/>
            <person name="Horn F."/>
            <person name="Wehner S."/>
            <person name="Hoffmann K."/>
            <person name="Riege K."/>
            <person name="Sammeth M."/>
            <person name="Nowrousian M."/>
            <person name="Valiante V."/>
            <person name="Linde J."/>
            <person name="Jacobsen I.D."/>
            <person name="Marz M."/>
            <person name="Brakhage A.A."/>
            <person name="Gabaldon T."/>
            <person name="Bocker S."/>
            <person name="Voigt K."/>
        </authorList>
    </citation>
    <scope>NUCLEOTIDE SEQUENCE [LARGE SCALE GENOMIC DNA]</scope>
    <source>
        <strain evidence="1">FSU 9682</strain>
    </source>
</reference>
<proteinExistence type="predicted"/>
<dbReference type="AlphaFoldDB" id="A0A068SDJ8"/>
<dbReference type="VEuPathDB" id="FungiDB:LCOR_10171.1"/>
<dbReference type="EMBL" id="CBTN010000069">
    <property type="protein sequence ID" value="CDH59351.1"/>
    <property type="molecule type" value="Genomic_DNA"/>
</dbReference>
<name>A0A068SDJ8_9FUNG</name>